<sequence length="101" mass="12495">MQEEFKRTEENFDEKCVYFFKMKKYEGNLIIFHQIFFFYLEFLLIFSLSSFQFGILKQGPALRPFHYLLLVVFSLYFFQILYFYVSKFMHSLEFPQCLQNI</sequence>
<organism evidence="2">
    <name type="scientific">Cacopsylla melanoneura</name>
    <dbReference type="NCBI Taxonomy" id="428564"/>
    <lineage>
        <taxon>Eukaryota</taxon>
        <taxon>Metazoa</taxon>
        <taxon>Ecdysozoa</taxon>
        <taxon>Arthropoda</taxon>
        <taxon>Hexapoda</taxon>
        <taxon>Insecta</taxon>
        <taxon>Pterygota</taxon>
        <taxon>Neoptera</taxon>
        <taxon>Paraneoptera</taxon>
        <taxon>Hemiptera</taxon>
        <taxon>Sternorrhyncha</taxon>
        <taxon>Psylloidea</taxon>
        <taxon>Psyllidae</taxon>
        <taxon>Psyllinae</taxon>
        <taxon>Cacopsylla</taxon>
    </lineage>
</organism>
<evidence type="ECO:0008006" key="3">
    <source>
        <dbReference type="Google" id="ProtNLM"/>
    </source>
</evidence>
<keyword evidence="1" id="KW-0472">Membrane</keyword>
<reference evidence="2" key="1">
    <citation type="submission" date="2021-05" db="EMBL/GenBank/DDBJ databases">
        <authorList>
            <person name="Alioto T."/>
            <person name="Alioto T."/>
            <person name="Gomez Garrido J."/>
        </authorList>
    </citation>
    <scope>NUCLEOTIDE SEQUENCE</scope>
</reference>
<evidence type="ECO:0000256" key="1">
    <source>
        <dbReference type="SAM" id="Phobius"/>
    </source>
</evidence>
<dbReference type="AlphaFoldDB" id="A0A8D8WXA3"/>
<feature type="transmembrane region" description="Helical" evidence="1">
    <location>
        <begin position="65"/>
        <end position="85"/>
    </location>
</feature>
<keyword evidence="1" id="KW-0812">Transmembrane</keyword>
<dbReference type="EMBL" id="HBUF01234138">
    <property type="protein sequence ID" value="CAG6674553.1"/>
    <property type="molecule type" value="Transcribed_RNA"/>
</dbReference>
<accession>A0A8D8WXA3</accession>
<feature type="transmembrane region" description="Helical" evidence="1">
    <location>
        <begin position="29"/>
        <end position="53"/>
    </location>
</feature>
<evidence type="ECO:0000313" key="2">
    <source>
        <dbReference type="EMBL" id="CAG6674553.1"/>
    </source>
</evidence>
<proteinExistence type="predicted"/>
<protein>
    <recommendedName>
        <fullName evidence="3">Transmembrane protein</fullName>
    </recommendedName>
</protein>
<keyword evidence="1" id="KW-1133">Transmembrane helix</keyword>
<name>A0A8D8WXA3_9HEMI</name>